<dbReference type="GO" id="GO:0008360">
    <property type="term" value="P:regulation of cell shape"/>
    <property type="evidence" value="ECO:0007669"/>
    <property type="project" value="TreeGrafter"/>
</dbReference>
<feature type="region of interest" description="Disordered" evidence="2">
    <location>
        <begin position="1"/>
        <end position="20"/>
    </location>
</feature>
<protein>
    <recommendedName>
        <fullName evidence="3">BRWD/PHIP N-terminal domain-containing protein</fullName>
    </recommendedName>
</protein>
<dbReference type="InterPro" id="IPR036322">
    <property type="entry name" value="WD40_repeat_dom_sf"/>
</dbReference>
<gene>
    <name evidence="4" type="ORF">K7X08_008415</name>
</gene>
<dbReference type="EMBL" id="JAJAGQ010000004">
    <property type="protein sequence ID" value="KAJ8565839.1"/>
    <property type="molecule type" value="Genomic_DNA"/>
</dbReference>
<dbReference type="PROSITE" id="PS50082">
    <property type="entry name" value="WD_REPEATS_2"/>
    <property type="match status" value="2"/>
</dbReference>
<dbReference type="OrthoDB" id="538223at2759"/>
<evidence type="ECO:0000256" key="1">
    <source>
        <dbReference type="PROSITE-ProRule" id="PRU00221"/>
    </source>
</evidence>
<dbReference type="PANTHER" id="PTHR16266:SF30">
    <property type="entry name" value="BROMODOMAIN AND WD REPEAT-CONTAINING PROTEIN 3-LIKE ISOFORM X1"/>
    <property type="match status" value="1"/>
</dbReference>
<dbReference type="GO" id="GO:0006357">
    <property type="term" value="P:regulation of transcription by RNA polymerase II"/>
    <property type="evidence" value="ECO:0007669"/>
    <property type="project" value="TreeGrafter"/>
</dbReference>
<name>A0A9Q1MW55_9SOLA</name>
<feature type="repeat" description="WD" evidence="1">
    <location>
        <begin position="191"/>
        <end position="232"/>
    </location>
</feature>
<dbReference type="Proteomes" id="UP001152561">
    <property type="component" value="Unassembled WGS sequence"/>
</dbReference>
<accession>A0A9Q1MW55</accession>
<dbReference type="AlphaFoldDB" id="A0A9Q1MW55"/>
<sequence>MMDSGKCTSRNGTSSSSMAPTSFLNRVYTKPLFDEEERFVEHAALKDKGVLSGDEDDDGVSFPLNYDDLVLRYPHVEKDHLVKLLKQLLLSSGPPLQYGGGDAPGAADVPTLLGSGPFSLLACERNRVNKQGQSLPSYLRWPHMQANQVHGLTLREIGAIFDRSGRYVITGSDDRLVKVWSMETRLCLASCRGHQGDITDLAVSSNNALVASASNDYSIRVWRLPDGLPISVLRGHNGAVTAIAFTPKTCSVYQLLSMALGF</sequence>
<dbReference type="SUPFAM" id="SSF50978">
    <property type="entry name" value="WD40 repeat-like"/>
    <property type="match status" value="1"/>
</dbReference>
<dbReference type="PANTHER" id="PTHR16266">
    <property type="entry name" value="WD REPEAT DOMAIN 9"/>
    <property type="match status" value="1"/>
</dbReference>
<dbReference type="GO" id="GO:0005634">
    <property type="term" value="C:nucleus"/>
    <property type="evidence" value="ECO:0007669"/>
    <property type="project" value="TreeGrafter"/>
</dbReference>
<evidence type="ECO:0000256" key="2">
    <source>
        <dbReference type="SAM" id="MobiDB-lite"/>
    </source>
</evidence>
<keyword evidence="5" id="KW-1185">Reference proteome</keyword>
<dbReference type="PROSITE" id="PS50294">
    <property type="entry name" value="WD_REPEATS_REGION"/>
    <property type="match status" value="1"/>
</dbReference>
<evidence type="ECO:0000313" key="4">
    <source>
        <dbReference type="EMBL" id="KAJ8565839.1"/>
    </source>
</evidence>
<dbReference type="Pfam" id="PF00400">
    <property type="entry name" value="WD40"/>
    <property type="match status" value="3"/>
</dbReference>
<reference evidence="5" key="1">
    <citation type="journal article" date="2023" name="Proc. Natl. Acad. Sci. U.S.A.">
        <title>Genomic and structural basis for evolution of tropane alkaloid biosynthesis.</title>
        <authorList>
            <person name="Wanga Y.-J."/>
            <person name="Taina T."/>
            <person name="Yua J.-Y."/>
            <person name="Lia J."/>
            <person name="Xua B."/>
            <person name="Chenc J."/>
            <person name="D'Auriad J.C."/>
            <person name="Huanga J.-P."/>
            <person name="Huanga S.-X."/>
        </authorList>
    </citation>
    <scope>NUCLEOTIDE SEQUENCE [LARGE SCALE GENOMIC DNA]</scope>
    <source>
        <strain evidence="5">cv. KIB-2019</strain>
    </source>
</reference>
<proteinExistence type="predicted"/>
<feature type="domain" description="BRWD/PHIP N-terminal" evidence="3">
    <location>
        <begin position="45"/>
        <end position="91"/>
    </location>
</feature>
<dbReference type="InterPro" id="IPR015943">
    <property type="entry name" value="WD40/YVTN_repeat-like_dom_sf"/>
</dbReference>
<comment type="caution">
    <text evidence="4">The sequence shown here is derived from an EMBL/GenBank/DDBJ whole genome shotgun (WGS) entry which is preliminary data.</text>
</comment>
<dbReference type="GO" id="GO:0007010">
    <property type="term" value="P:cytoskeleton organization"/>
    <property type="evidence" value="ECO:0007669"/>
    <property type="project" value="TreeGrafter"/>
</dbReference>
<keyword evidence="1" id="KW-0853">WD repeat</keyword>
<dbReference type="InterPro" id="IPR057452">
    <property type="entry name" value="BRWD/PHIP_N"/>
</dbReference>
<dbReference type="InterPro" id="IPR001680">
    <property type="entry name" value="WD40_rpt"/>
</dbReference>
<evidence type="ECO:0000313" key="5">
    <source>
        <dbReference type="Proteomes" id="UP001152561"/>
    </source>
</evidence>
<dbReference type="InterPro" id="IPR052060">
    <property type="entry name" value="Bromo_WD_repeat"/>
</dbReference>
<dbReference type="SMART" id="SM00320">
    <property type="entry name" value="WD40"/>
    <property type="match status" value="3"/>
</dbReference>
<dbReference type="Gene3D" id="2.130.10.10">
    <property type="entry name" value="YVTN repeat-like/Quinoprotein amine dehydrogenase"/>
    <property type="match status" value="1"/>
</dbReference>
<dbReference type="Pfam" id="PF25437">
    <property type="entry name" value="BRWD1_N"/>
    <property type="match status" value="1"/>
</dbReference>
<evidence type="ECO:0000259" key="3">
    <source>
        <dbReference type="Pfam" id="PF25437"/>
    </source>
</evidence>
<feature type="repeat" description="WD" evidence="1">
    <location>
        <begin position="161"/>
        <end position="190"/>
    </location>
</feature>
<organism evidence="4 5">
    <name type="scientific">Anisodus acutangulus</name>
    <dbReference type="NCBI Taxonomy" id="402998"/>
    <lineage>
        <taxon>Eukaryota</taxon>
        <taxon>Viridiplantae</taxon>
        <taxon>Streptophyta</taxon>
        <taxon>Embryophyta</taxon>
        <taxon>Tracheophyta</taxon>
        <taxon>Spermatophyta</taxon>
        <taxon>Magnoliopsida</taxon>
        <taxon>eudicotyledons</taxon>
        <taxon>Gunneridae</taxon>
        <taxon>Pentapetalae</taxon>
        <taxon>asterids</taxon>
        <taxon>lamiids</taxon>
        <taxon>Solanales</taxon>
        <taxon>Solanaceae</taxon>
        <taxon>Solanoideae</taxon>
        <taxon>Hyoscyameae</taxon>
        <taxon>Anisodus</taxon>
    </lineage>
</organism>